<organism evidence="1">
    <name type="scientific">marine sediment metagenome</name>
    <dbReference type="NCBI Taxonomy" id="412755"/>
    <lineage>
        <taxon>unclassified sequences</taxon>
        <taxon>metagenomes</taxon>
        <taxon>ecological metagenomes</taxon>
    </lineage>
</organism>
<comment type="caution">
    <text evidence="1">The sequence shown here is derived from an EMBL/GenBank/DDBJ whole genome shotgun (WGS) entry which is preliminary data.</text>
</comment>
<dbReference type="AlphaFoldDB" id="A0A0F9IA67"/>
<accession>A0A0F9IA67</accession>
<dbReference type="Gene3D" id="3.40.50.150">
    <property type="entry name" value="Vaccinia Virus protein VP39"/>
    <property type="match status" value="1"/>
</dbReference>
<dbReference type="InterPro" id="IPR029063">
    <property type="entry name" value="SAM-dependent_MTases_sf"/>
</dbReference>
<reference evidence="1" key="1">
    <citation type="journal article" date="2015" name="Nature">
        <title>Complex archaea that bridge the gap between prokaryotes and eukaryotes.</title>
        <authorList>
            <person name="Spang A."/>
            <person name="Saw J.H."/>
            <person name="Jorgensen S.L."/>
            <person name="Zaremba-Niedzwiedzka K."/>
            <person name="Martijn J."/>
            <person name="Lind A.E."/>
            <person name="van Eijk R."/>
            <person name="Schleper C."/>
            <person name="Guy L."/>
            <person name="Ettema T.J."/>
        </authorList>
    </citation>
    <scope>NUCLEOTIDE SEQUENCE</scope>
</reference>
<dbReference type="SUPFAM" id="SSF53335">
    <property type="entry name" value="S-adenosyl-L-methionine-dependent methyltransferases"/>
    <property type="match status" value="1"/>
</dbReference>
<evidence type="ECO:0000313" key="1">
    <source>
        <dbReference type="EMBL" id="KKL90715.1"/>
    </source>
</evidence>
<dbReference type="Pfam" id="PF13489">
    <property type="entry name" value="Methyltransf_23"/>
    <property type="match status" value="1"/>
</dbReference>
<gene>
    <name evidence="1" type="ORF">LCGC14_1901940</name>
</gene>
<sequence>MVIPLTKTLDPEDYHLLGPELYVVDRFFSKESEQHPHRRWEYAMALRAARLWGEEHPGRIALDVGGAGSPLVHMLDHEGFLPLVIDPKENANLEDTLDWSKCYANFVTCISTLEHVRDFFPFLEALGKVVEPGGVLFLTMDIWGQEAPDSAHFHWMRERIFTPKTWTMTAQQLLVKGFSFLGEQDWEYHGDQVYDYSFASLALVKE</sequence>
<protein>
    <recommendedName>
        <fullName evidence="2">Methyltransferase type 11 domain-containing protein</fullName>
    </recommendedName>
</protein>
<proteinExistence type="predicted"/>
<evidence type="ECO:0008006" key="2">
    <source>
        <dbReference type="Google" id="ProtNLM"/>
    </source>
</evidence>
<dbReference type="EMBL" id="LAZR01019936">
    <property type="protein sequence ID" value="KKL90715.1"/>
    <property type="molecule type" value="Genomic_DNA"/>
</dbReference>
<name>A0A0F9IA67_9ZZZZ</name>